<dbReference type="Proteomes" id="UP000470470">
    <property type="component" value="Unassembled WGS sequence"/>
</dbReference>
<sequence length="448" mass="48768">MTGPLVSILVPTYNGSRFIGETLRSALKQSHRNIEVVVADDASTDGTPGIVEAIAATDRRVRLIRHERNTGAFRNPVSALEQSRGQFVKFLLHDDLLAPGCVERLMKGLRSPSVTLAFSHRAAIDETGAPVEGSDTAPMTATAGVLPGRDIGNHALMNLVNPVGELTTAMFRRSDVDLTWLWQVDGRRLELLGDLALWLRLLSRGDAFYEPRPLSSFREHPGQQSQRERLQTRGTRDWPRLIDWGRRNGFLTQPGQELRAQSNALASAAVLHNVHLASQHSAAVLDAVWLSAARLLELRTGATADDDVPLTDRAHAPEAVDRLRQEVHAWAPPRSSALAAPRTDAAEVAATVAAFRDVQAHGAALRFVLVVPPEELEAMIPLAEAALAAGPDLDVELRDELDPPSLLDDDVLAVVPRGRTWDDGRAGAVWSFDPVRVPDAHLPGDTRT</sequence>
<organism evidence="3 4">
    <name type="scientific">Goekera deserti</name>
    <dbReference type="NCBI Taxonomy" id="2497753"/>
    <lineage>
        <taxon>Bacteria</taxon>
        <taxon>Bacillati</taxon>
        <taxon>Actinomycetota</taxon>
        <taxon>Actinomycetes</taxon>
        <taxon>Geodermatophilales</taxon>
        <taxon>Geodermatophilaceae</taxon>
        <taxon>Goekera</taxon>
    </lineage>
</organism>
<dbReference type="InterPro" id="IPR050834">
    <property type="entry name" value="Glycosyltransf_2"/>
</dbReference>
<keyword evidence="4" id="KW-1185">Reference proteome</keyword>
<keyword evidence="3" id="KW-0808">Transferase</keyword>
<dbReference type="InterPro" id="IPR001173">
    <property type="entry name" value="Glyco_trans_2-like"/>
</dbReference>
<feature type="compositionally biased region" description="Basic and acidic residues" evidence="1">
    <location>
        <begin position="217"/>
        <end position="232"/>
    </location>
</feature>
<gene>
    <name evidence="3" type="ORF">G1H19_09315</name>
</gene>
<evidence type="ECO:0000313" key="3">
    <source>
        <dbReference type="EMBL" id="NEL54197.1"/>
    </source>
</evidence>
<protein>
    <submittedName>
        <fullName evidence="3">Glycosyltransferase family 2 protein</fullName>
    </submittedName>
</protein>
<reference evidence="3 4" key="1">
    <citation type="submission" date="2020-02" db="EMBL/GenBank/DDBJ databases">
        <title>The whole genome sequence of CPCC 205119.</title>
        <authorList>
            <person name="Jiang Z."/>
        </authorList>
    </citation>
    <scope>NUCLEOTIDE SEQUENCE [LARGE SCALE GENOMIC DNA]</scope>
    <source>
        <strain evidence="3 4">CPCC 205119</strain>
    </source>
</reference>
<dbReference type="Pfam" id="PF00535">
    <property type="entry name" value="Glycos_transf_2"/>
    <property type="match status" value="1"/>
</dbReference>
<dbReference type="AlphaFoldDB" id="A0A7K3WCU7"/>
<dbReference type="PANTHER" id="PTHR43685:SF11">
    <property type="entry name" value="GLYCOSYLTRANSFERASE TAGX-RELATED"/>
    <property type="match status" value="1"/>
</dbReference>
<dbReference type="EMBL" id="JAAGWK010000010">
    <property type="protein sequence ID" value="NEL54197.1"/>
    <property type="molecule type" value="Genomic_DNA"/>
</dbReference>
<evidence type="ECO:0000256" key="1">
    <source>
        <dbReference type="SAM" id="MobiDB-lite"/>
    </source>
</evidence>
<dbReference type="PANTHER" id="PTHR43685">
    <property type="entry name" value="GLYCOSYLTRANSFERASE"/>
    <property type="match status" value="1"/>
</dbReference>
<dbReference type="GO" id="GO:0016740">
    <property type="term" value="F:transferase activity"/>
    <property type="evidence" value="ECO:0007669"/>
    <property type="project" value="UniProtKB-KW"/>
</dbReference>
<comment type="caution">
    <text evidence="3">The sequence shown here is derived from an EMBL/GenBank/DDBJ whole genome shotgun (WGS) entry which is preliminary data.</text>
</comment>
<accession>A0A7K3WCU7</accession>
<name>A0A7K3WCU7_9ACTN</name>
<evidence type="ECO:0000259" key="2">
    <source>
        <dbReference type="Pfam" id="PF00535"/>
    </source>
</evidence>
<evidence type="ECO:0000313" key="4">
    <source>
        <dbReference type="Proteomes" id="UP000470470"/>
    </source>
</evidence>
<dbReference type="RefSeq" id="WP_152730002.1">
    <property type="nucleotide sequence ID" value="NZ_JAABOZ010000004.1"/>
</dbReference>
<feature type="region of interest" description="Disordered" evidence="1">
    <location>
        <begin position="213"/>
        <end position="232"/>
    </location>
</feature>
<dbReference type="InterPro" id="IPR029044">
    <property type="entry name" value="Nucleotide-diphossugar_trans"/>
</dbReference>
<dbReference type="SUPFAM" id="SSF53448">
    <property type="entry name" value="Nucleotide-diphospho-sugar transferases"/>
    <property type="match status" value="1"/>
</dbReference>
<proteinExistence type="predicted"/>
<feature type="domain" description="Glycosyltransferase 2-like" evidence="2">
    <location>
        <begin position="7"/>
        <end position="173"/>
    </location>
</feature>
<dbReference type="Gene3D" id="3.90.550.10">
    <property type="entry name" value="Spore Coat Polysaccharide Biosynthesis Protein SpsA, Chain A"/>
    <property type="match status" value="1"/>
</dbReference>